<feature type="transmembrane region" description="Helical" evidence="1">
    <location>
        <begin position="12"/>
        <end position="37"/>
    </location>
</feature>
<dbReference type="EMBL" id="UGNY01000001">
    <property type="protein sequence ID" value="STX37588.1"/>
    <property type="molecule type" value="Genomic_DNA"/>
</dbReference>
<evidence type="ECO:0000313" key="7">
    <source>
        <dbReference type="Proteomes" id="UP000254033"/>
    </source>
</evidence>
<dbReference type="AlphaFoldDB" id="A0A0W0TK39"/>
<feature type="transmembrane region" description="Helical" evidence="1">
    <location>
        <begin position="134"/>
        <end position="154"/>
    </location>
</feature>
<feature type="transmembrane region" description="Helical" evidence="1">
    <location>
        <begin position="193"/>
        <end position="216"/>
    </location>
</feature>
<evidence type="ECO:0000313" key="2">
    <source>
        <dbReference type="EMBL" id="KTC96001.1"/>
    </source>
</evidence>
<evidence type="ECO:0000313" key="5">
    <source>
        <dbReference type="Proteomes" id="UP000054698"/>
    </source>
</evidence>
<proteinExistence type="predicted"/>
<dbReference type="PATRIC" id="fig|453.4.peg.2588"/>
<dbReference type="Pfam" id="PF02405">
    <property type="entry name" value="MlaE"/>
    <property type="match status" value="1"/>
</dbReference>
<keyword evidence="1" id="KW-1133">Transmembrane helix</keyword>
<keyword evidence="1" id="KW-0812">Transmembrane</keyword>
<gene>
    <name evidence="2" type="ORF">Lfee_2363</name>
    <name evidence="4" type="ORF">NCTC11978_00756</name>
    <name evidence="3" type="ORF">NCTC12022_00953</name>
</gene>
<dbReference type="Proteomes" id="UP000254033">
    <property type="component" value="Unassembled WGS sequence"/>
</dbReference>
<keyword evidence="1" id="KW-0472">Membrane</keyword>
<accession>A0A0W0TK39</accession>
<protein>
    <submittedName>
        <fullName evidence="2">ABC transporter permease</fullName>
    </submittedName>
</protein>
<dbReference type="STRING" id="453.Lfee_2363"/>
<dbReference type="Proteomes" id="UP000054698">
    <property type="component" value="Unassembled WGS sequence"/>
</dbReference>
<feature type="transmembrane region" description="Helical" evidence="1">
    <location>
        <begin position="160"/>
        <end position="181"/>
    </location>
</feature>
<dbReference type="RefSeq" id="WP_064088314.1">
    <property type="nucleotide sequence ID" value="NZ_CAAAHT010000019.1"/>
</dbReference>
<dbReference type="Proteomes" id="UP000251942">
    <property type="component" value="Unassembled WGS sequence"/>
</dbReference>
<dbReference type="GO" id="GO:0043190">
    <property type="term" value="C:ATP-binding cassette (ABC) transporter complex"/>
    <property type="evidence" value="ECO:0007669"/>
    <property type="project" value="InterPro"/>
</dbReference>
<feature type="transmembrane region" description="Helical" evidence="1">
    <location>
        <begin position="102"/>
        <end position="122"/>
    </location>
</feature>
<evidence type="ECO:0000313" key="3">
    <source>
        <dbReference type="EMBL" id="SPX60237.1"/>
    </source>
</evidence>
<sequence>MYVFRRAGFNVIKFIASVTLFFHFIGHLWHCMQEFLWGRAVISWDRIIKTIYRSGAKLAIPLLFISALMGMSIATNLHHILNKYHLQHKALSVVQNLLTRDFVPLLIGYVLCVQSSLNLITARVTKLHRVPQEVLLDYILPIIIGINITALLLYTYTVAAFIFSVYLTFHFVLGISTHEYLLHLAGSITFIEIFISILKTSVYCTIVSLIVGYYYYDVAVRNISVRQAVSRIITRGLLWLTAFSLYLNISNF</sequence>
<evidence type="ECO:0000313" key="6">
    <source>
        <dbReference type="Proteomes" id="UP000251942"/>
    </source>
</evidence>
<reference evidence="6 7" key="2">
    <citation type="submission" date="2018-06" db="EMBL/GenBank/DDBJ databases">
        <authorList>
            <consortium name="Pathogen Informatics"/>
            <person name="Doyle S."/>
        </authorList>
    </citation>
    <scope>NUCLEOTIDE SEQUENCE [LARGE SCALE GENOMIC DNA]</scope>
    <source>
        <strain evidence="4 7">NCTC11978</strain>
        <strain evidence="3 6">NCTC12022</strain>
    </source>
</reference>
<reference evidence="2 5" key="1">
    <citation type="submission" date="2015-11" db="EMBL/GenBank/DDBJ databases">
        <title>Genomic analysis of 38 Legionella species identifies large and diverse effector repertoires.</title>
        <authorList>
            <person name="Burstein D."/>
            <person name="Amaro F."/>
            <person name="Zusman T."/>
            <person name="Lifshitz Z."/>
            <person name="Cohen O."/>
            <person name="Gilbert J.A."/>
            <person name="Pupko T."/>
            <person name="Shuman H.A."/>
            <person name="Segal G."/>
        </authorList>
    </citation>
    <scope>NUCLEOTIDE SEQUENCE [LARGE SCALE GENOMIC DNA]</scope>
    <source>
        <strain evidence="2 5">WO-44C</strain>
    </source>
</reference>
<organism evidence="2 5">
    <name type="scientific">Legionella feeleii</name>
    <dbReference type="NCBI Taxonomy" id="453"/>
    <lineage>
        <taxon>Bacteria</taxon>
        <taxon>Pseudomonadati</taxon>
        <taxon>Pseudomonadota</taxon>
        <taxon>Gammaproteobacteria</taxon>
        <taxon>Legionellales</taxon>
        <taxon>Legionellaceae</taxon>
        <taxon>Legionella</taxon>
    </lineage>
</organism>
<dbReference type="EMBL" id="UASS01000007">
    <property type="protein sequence ID" value="SPX60237.1"/>
    <property type="molecule type" value="Genomic_DNA"/>
</dbReference>
<feature type="transmembrane region" description="Helical" evidence="1">
    <location>
        <begin position="228"/>
        <end position="249"/>
    </location>
</feature>
<name>A0A0W0TK39_9GAMM</name>
<keyword evidence="5" id="KW-1185">Reference proteome</keyword>
<evidence type="ECO:0000256" key="1">
    <source>
        <dbReference type="SAM" id="Phobius"/>
    </source>
</evidence>
<dbReference type="InterPro" id="IPR030802">
    <property type="entry name" value="Permease_MalE"/>
</dbReference>
<feature type="transmembrane region" description="Helical" evidence="1">
    <location>
        <begin position="58"/>
        <end position="82"/>
    </location>
</feature>
<dbReference type="EMBL" id="LNYB01000082">
    <property type="protein sequence ID" value="KTC96001.1"/>
    <property type="molecule type" value="Genomic_DNA"/>
</dbReference>
<evidence type="ECO:0000313" key="4">
    <source>
        <dbReference type="EMBL" id="STX37588.1"/>
    </source>
</evidence>